<evidence type="ECO:0000256" key="8">
    <source>
        <dbReference type="ARBA" id="ARBA00023274"/>
    </source>
</evidence>
<comment type="cofactor">
    <cofactor evidence="9">
        <name>Zn(2+)</name>
        <dbReference type="ChEBI" id="CHEBI:29105"/>
    </cofactor>
    <text evidence="9">Binds 1 zinc ion per subunit.</text>
</comment>
<dbReference type="InterPro" id="IPR038630">
    <property type="entry name" value="L24e/L24_sf"/>
</dbReference>
<evidence type="ECO:0000256" key="1">
    <source>
        <dbReference type="ARBA" id="ARBA00005647"/>
    </source>
</evidence>
<dbReference type="CDD" id="cd00472">
    <property type="entry name" value="Ribosomal_L24e_L24"/>
    <property type="match status" value="1"/>
</dbReference>
<comment type="subunit">
    <text evidence="9">Part of the 50S ribosomal subunit. Forms a cluster with proteins L3 and L14.</text>
</comment>
<evidence type="ECO:0000256" key="9">
    <source>
        <dbReference type="HAMAP-Rule" id="MF_00773"/>
    </source>
</evidence>
<keyword evidence="12" id="KW-1185">Reference proteome</keyword>
<dbReference type="InterPro" id="IPR011017">
    <property type="entry name" value="TRASH_dom"/>
</dbReference>
<feature type="binding site" evidence="9">
    <location>
        <position position="6"/>
    </location>
    <ligand>
        <name>Zn(2+)</name>
        <dbReference type="ChEBI" id="CHEBI:29105"/>
    </ligand>
</feature>
<proteinExistence type="inferred from homology"/>
<dbReference type="Proteomes" id="UP000007485">
    <property type="component" value="Chromosome"/>
</dbReference>
<evidence type="ECO:0000259" key="10">
    <source>
        <dbReference type="SMART" id="SM00746"/>
    </source>
</evidence>
<dbReference type="HAMAP" id="MF_00773">
    <property type="entry name" value="Ribosomal_eL24"/>
    <property type="match status" value="1"/>
</dbReference>
<dbReference type="eggNOG" id="arCOG01950">
    <property type="taxonomic scope" value="Archaea"/>
</dbReference>
<evidence type="ECO:0000313" key="12">
    <source>
        <dbReference type="Proteomes" id="UP000007485"/>
    </source>
</evidence>
<evidence type="ECO:0000256" key="2">
    <source>
        <dbReference type="ARBA" id="ARBA00022723"/>
    </source>
</evidence>
<dbReference type="Gene3D" id="2.30.170.20">
    <property type="entry name" value="Ribosomal protein L24e"/>
    <property type="match status" value="1"/>
</dbReference>
<evidence type="ECO:0000256" key="7">
    <source>
        <dbReference type="ARBA" id="ARBA00022980"/>
    </source>
</evidence>
<feature type="binding site" evidence="9">
    <location>
        <position position="36"/>
    </location>
    <ligand>
        <name>Zn(2+)</name>
        <dbReference type="ChEBI" id="CHEBI:29105"/>
    </ligand>
</feature>
<keyword evidence="6 9" id="KW-0694">RNA-binding</keyword>
<dbReference type="GO" id="GO:1990904">
    <property type="term" value="C:ribonucleoprotein complex"/>
    <property type="evidence" value="ECO:0007669"/>
    <property type="project" value="UniProtKB-KW"/>
</dbReference>
<dbReference type="GO" id="GO:0005840">
    <property type="term" value="C:ribosome"/>
    <property type="evidence" value="ECO:0007669"/>
    <property type="project" value="UniProtKB-KW"/>
</dbReference>
<dbReference type="STRING" id="985053.VMUT_0687"/>
<dbReference type="Pfam" id="PF01246">
    <property type="entry name" value="Ribosomal_L24e"/>
    <property type="match status" value="1"/>
</dbReference>
<accession>F0QVX4</accession>
<dbReference type="OrthoDB" id="55506at2157"/>
<evidence type="ECO:0000256" key="3">
    <source>
        <dbReference type="ARBA" id="ARBA00022730"/>
    </source>
</evidence>
<keyword evidence="7 9" id="KW-0689">Ribosomal protein</keyword>
<dbReference type="NCBIfam" id="NF034186">
    <property type="entry name" value="PRK14891.1-1"/>
    <property type="match status" value="1"/>
</dbReference>
<name>F0QVX4_VULM7</name>
<keyword evidence="3 9" id="KW-0699">rRNA-binding</keyword>
<dbReference type="PROSITE" id="PS01073">
    <property type="entry name" value="RIBOSOMAL_L24E"/>
    <property type="match status" value="1"/>
</dbReference>
<feature type="binding site" evidence="9">
    <location>
        <position position="32"/>
    </location>
    <ligand>
        <name>Zn(2+)</name>
        <dbReference type="ChEBI" id="CHEBI:29105"/>
    </ligand>
</feature>
<keyword evidence="5 9" id="KW-0862">Zinc</keyword>
<reference evidence="11 12" key="1">
    <citation type="journal article" date="2011" name="J. Bacteriol.">
        <title>Complete genome sequence of 'Vulcanisaeta moutnovskia' strain 768-28, a novel member of the hyperthermophilic crenarchaeal genus vulcanisaeta.</title>
        <authorList>
            <person name="Gumerov V.M."/>
            <person name="Mardanov A.V."/>
            <person name="Beletsky A.V."/>
            <person name="Prokofeva M.I."/>
            <person name="Bonch-Osmolovskaya E.A."/>
            <person name="Ravin N.V."/>
            <person name="Skryabin K.G."/>
        </authorList>
    </citation>
    <scope>NUCLEOTIDE SEQUENCE [LARGE SCALE GENOMIC DNA]</scope>
    <source>
        <strain evidence="11 12">768-28</strain>
    </source>
</reference>
<dbReference type="GO" id="GO:0008270">
    <property type="term" value="F:zinc ion binding"/>
    <property type="evidence" value="ECO:0007669"/>
    <property type="project" value="UniProtKB-UniRule"/>
</dbReference>
<dbReference type="EMBL" id="CP002529">
    <property type="protein sequence ID" value="ADY00898.1"/>
    <property type="molecule type" value="Genomic_DNA"/>
</dbReference>
<keyword evidence="4 9" id="KW-0863">Zinc-finger</keyword>
<comment type="function">
    <text evidence="9">Binds to the 23S rRNA.</text>
</comment>
<evidence type="ECO:0000256" key="4">
    <source>
        <dbReference type="ARBA" id="ARBA00022771"/>
    </source>
</evidence>
<dbReference type="PANTHER" id="PTHR10792">
    <property type="entry name" value="60S RIBOSOMAL PROTEIN L24"/>
    <property type="match status" value="1"/>
</dbReference>
<dbReference type="SMART" id="SM00746">
    <property type="entry name" value="TRASH"/>
    <property type="match status" value="1"/>
</dbReference>
<dbReference type="GeneID" id="10288339"/>
<keyword evidence="8 9" id="KW-0687">Ribonucleoprotein</keyword>
<feature type="zinc finger region" description="C4-type" evidence="9">
    <location>
        <begin position="6"/>
        <end position="36"/>
    </location>
</feature>
<gene>
    <name evidence="9" type="primary">rpl24e</name>
    <name evidence="11" type="ordered locus">VMUT_0687</name>
</gene>
<dbReference type="RefSeq" id="WP_013604061.1">
    <property type="nucleotide sequence ID" value="NC_015151.1"/>
</dbReference>
<evidence type="ECO:0000313" key="11">
    <source>
        <dbReference type="EMBL" id="ADY00898.1"/>
    </source>
</evidence>
<dbReference type="SUPFAM" id="SSF57716">
    <property type="entry name" value="Glucocorticoid receptor-like (DNA-binding domain)"/>
    <property type="match status" value="1"/>
</dbReference>
<dbReference type="GO" id="GO:0003735">
    <property type="term" value="F:structural constituent of ribosome"/>
    <property type="evidence" value="ECO:0007669"/>
    <property type="project" value="InterPro"/>
</dbReference>
<evidence type="ECO:0000256" key="6">
    <source>
        <dbReference type="ARBA" id="ARBA00022884"/>
    </source>
</evidence>
<comment type="similarity">
    <text evidence="1 9">Belongs to the eukaryotic ribosomal protein eL24 family.</text>
</comment>
<dbReference type="AlphaFoldDB" id="F0QVX4"/>
<dbReference type="InterPro" id="IPR023442">
    <property type="entry name" value="Ribosomal_eL24_CS"/>
</dbReference>
<dbReference type="HOGENOM" id="CLU_190191_0_0_2"/>
<dbReference type="InterPro" id="IPR055345">
    <property type="entry name" value="Ribosomal_eL24-rel_arc"/>
</dbReference>
<dbReference type="KEGG" id="vmo:VMUT_0687"/>
<feature type="binding site" evidence="9">
    <location>
        <position position="9"/>
    </location>
    <ligand>
        <name>Zn(2+)</name>
        <dbReference type="ChEBI" id="CHEBI:29105"/>
    </ligand>
</feature>
<dbReference type="InterPro" id="IPR000988">
    <property type="entry name" value="Ribosomal_eL24-rel_N"/>
</dbReference>
<evidence type="ECO:0000256" key="5">
    <source>
        <dbReference type="ARBA" id="ARBA00022833"/>
    </source>
</evidence>
<dbReference type="GO" id="GO:0019843">
    <property type="term" value="F:rRNA binding"/>
    <property type="evidence" value="ECO:0007669"/>
    <property type="project" value="UniProtKB-UniRule"/>
</dbReference>
<dbReference type="GO" id="GO:0006412">
    <property type="term" value="P:translation"/>
    <property type="evidence" value="ECO:0007669"/>
    <property type="project" value="UniProtKB-UniRule"/>
</dbReference>
<sequence length="64" mass="7343">MRIYTCAFCGRPIPPGTGIMYVRADGTVLRFCSRKCFVSAIKYNRDPRKLAWVRKETKSAKAQK</sequence>
<dbReference type="PANTHER" id="PTHR10792:SF1">
    <property type="entry name" value="RIBOSOMAL PROTEIN L24"/>
    <property type="match status" value="1"/>
</dbReference>
<protein>
    <recommendedName>
        <fullName evidence="9">Large ribosomal subunit protein eL24</fullName>
    </recommendedName>
</protein>
<keyword evidence="2 9" id="KW-0479">Metal-binding</keyword>
<dbReference type="InterPro" id="IPR056366">
    <property type="entry name" value="Ribosomal_eL24"/>
</dbReference>
<organism evidence="11 12">
    <name type="scientific">Vulcanisaeta moutnovskia (strain 768-28)</name>
    <dbReference type="NCBI Taxonomy" id="985053"/>
    <lineage>
        <taxon>Archaea</taxon>
        <taxon>Thermoproteota</taxon>
        <taxon>Thermoprotei</taxon>
        <taxon>Thermoproteales</taxon>
        <taxon>Thermoproteaceae</taxon>
        <taxon>Vulcanisaeta</taxon>
    </lineage>
</organism>
<feature type="domain" description="TRASH" evidence="10">
    <location>
        <begin position="6"/>
        <end position="44"/>
    </location>
</feature>